<comment type="catalytic activity">
    <reaction evidence="1 7">
        <text>2-C-methyl-D-erythritol 4-phosphate + CTP + H(+) = 4-CDP-2-C-methyl-D-erythritol + diphosphate</text>
        <dbReference type="Rhea" id="RHEA:13429"/>
        <dbReference type="ChEBI" id="CHEBI:15378"/>
        <dbReference type="ChEBI" id="CHEBI:33019"/>
        <dbReference type="ChEBI" id="CHEBI:37563"/>
        <dbReference type="ChEBI" id="CHEBI:57823"/>
        <dbReference type="ChEBI" id="CHEBI:58262"/>
        <dbReference type="EC" id="2.7.7.60"/>
    </reaction>
</comment>
<dbReference type="FunFam" id="3.90.550.10:FF:000003">
    <property type="entry name" value="2-C-methyl-D-erythritol 4-phosphate cytidylyltransferase"/>
    <property type="match status" value="1"/>
</dbReference>
<dbReference type="PANTHER" id="PTHR32125:SF4">
    <property type="entry name" value="2-C-METHYL-D-ERYTHRITOL 4-PHOSPHATE CYTIDYLYLTRANSFERASE, CHLOROPLASTIC"/>
    <property type="match status" value="1"/>
</dbReference>
<dbReference type="Pfam" id="PF01128">
    <property type="entry name" value="IspD"/>
    <property type="match status" value="1"/>
</dbReference>
<evidence type="ECO:0000313" key="9">
    <source>
        <dbReference type="Proteomes" id="UP000030901"/>
    </source>
</evidence>
<evidence type="ECO:0000256" key="2">
    <source>
        <dbReference type="ARBA" id="ARBA00004787"/>
    </source>
</evidence>
<dbReference type="HOGENOM" id="CLU_061281_3_1_6"/>
<sequence>MSMIKNLEKTKLMAIVPAAGIGTRMNSPIAKQYIKLGSLTVLEYTLDKLLTFPLIEKIIVVLHPNDSYFQNLSVSNHKKIHITYGGENRSDSVLAGLKLLDNHDWVLVHDAARPCILHSDINKLVNQVLIDEQNGGILATKVTDTIKRSSIDKNNYIAETCDRSLLWAAATPQMFKVQELRDNLSRAITLGLTITDEASAMELAGKFPKLIECRRDNIKITRQEDLALAAFFLKEQGYYQE</sequence>
<dbReference type="STRING" id="1267021.FPB0191_01404"/>
<accession>A0A0A7S178</accession>
<dbReference type="PANTHER" id="PTHR32125">
    <property type="entry name" value="2-C-METHYL-D-ERYTHRITOL 4-PHOSPHATE CYTIDYLYLTRANSFERASE, CHLOROPLASTIC"/>
    <property type="match status" value="1"/>
</dbReference>
<evidence type="ECO:0000256" key="5">
    <source>
        <dbReference type="ARBA" id="ARBA00022695"/>
    </source>
</evidence>
<dbReference type="HAMAP" id="MF_00108">
    <property type="entry name" value="IspD"/>
    <property type="match status" value="1"/>
</dbReference>
<keyword evidence="4 7" id="KW-0808">Transferase</keyword>
<comment type="pathway">
    <text evidence="2 7">Isoprenoid biosynthesis; isopentenyl diphosphate biosynthesis via DXP pathway; isopentenyl diphosphate from 1-deoxy-D-xylulose 5-phosphate: step 2/6.</text>
</comment>
<evidence type="ECO:0000256" key="6">
    <source>
        <dbReference type="ARBA" id="ARBA00023229"/>
    </source>
</evidence>
<dbReference type="GO" id="GO:0019288">
    <property type="term" value="P:isopentenyl diphosphate biosynthetic process, methylerythritol 4-phosphate pathway"/>
    <property type="evidence" value="ECO:0007669"/>
    <property type="project" value="UniProtKB-UniRule"/>
</dbReference>
<organism evidence="8 9">
    <name type="scientific">Frischella perrara</name>
    <dbReference type="NCBI Taxonomy" id="1267021"/>
    <lineage>
        <taxon>Bacteria</taxon>
        <taxon>Pseudomonadati</taxon>
        <taxon>Pseudomonadota</taxon>
        <taxon>Gammaproteobacteria</taxon>
        <taxon>Orbales</taxon>
        <taxon>Orbaceae</taxon>
        <taxon>Frischella</taxon>
    </lineage>
</organism>
<evidence type="ECO:0000256" key="7">
    <source>
        <dbReference type="HAMAP-Rule" id="MF_00108"/>
    </source>
</evidence>
<protein>
    <recommendedName>
        <fullName evidence="7">2-C-methyl-D-erythritol 4-phosphate cytidylyltransferase</fullName>
        <ecNumber evidence="7">2.7.7.60</ecNumber>
    </recommendedName>
    <alternativeName>
        <fullName evidence="7">4-diphosphocytidyl-2C-methyl-D-erythritol synthase</fullName>
    </alternativeName>
    <alternativeName>
        <fullName evidence="7">MEP cytidylyltransferase</fullName>
        <shortName evidence="7">MCT</shortName>
    </alternativeName>
</protein>
<dbReference type="GO" id="GO:0050518">
    <property type="term" value="F:2-C-methyl-D-erythritol 4-phosphate cytidylyltransferase activity"/>
    <property type="evidence" value="ECO:0007669"/>
    <property type="project" value="UniProtKB-UniRule"/>
</dbReference>
<dbReference type="Proteomes" id="UP000030901">
    <property type="component" value="Chromosome"/>
</dbReference>
<dbReference type="InterPro" id="IPR018294">
    <property type="entry name" value="ISPD_synthase_CS"/>
</dbReference>
<dbReference type="NCBIfam" id="TIGR00453">
    <property type="entry name" value="ispD"/>
    <property type="match status" value="1"/>
</dbReference>
<dbReference type="PROSITE" id="PS01295">
    <property type="entry name" value="ISPD"/>
    <property type="match status" value="1"/>
</dbReference>
<dbReference type="RefSeq" id="WP_211305601.1">
    <property type="nucleotide sequence ID" value="NZ_CP009056.1"/>
</dbReference>
<dbReference type="Gene3D" id="3.90.550.10">
    <property type="entry name" value="Spore Coat Polysaccharide Biosynthesis Protein SpsA, Chain A"/>
    <property type="match status" value="1"/>
</dbReference>
<keyword evidence="9" id="KW-1185">Reference proteome</keyword>
<feature type="site" description="Transition state stabilizer" evidence="7">
    <location>
        <position position="31"/>
    </location>
</feature>
<dbReference type="AlphaFoldDB" id="A0A0A7S178"/>
<dbReference type="KEGG" id="fpp:FPB0191_01404"/>
<comment type="similarity">
    <text evidence="3 7">Belongs to the IspD/TarI cytidylyltransferase family. IspD subfamily.</text>
</comment>
<evidence type="ECO:0000256" key="3">
    <source>
        <dbReference type="ARBA" id="ARBA00009789"/>
    </source>
</evidence>
<keyword evidence="6 7" id="KW-0414">Isoprene biosynthesis</keyword>
<dbReference type="CDD" id="cd02516">
    <property type="entry name" value="CDP-ME_synthetase"/>
    <property type="match status" value="1"/>
</dbReference>
<gene>
    <name evidence="7" type="primary">ispD</name>
    <name evidence="8" type="ORF">FPB0191_01404</name>
</gene>
<feature type="site" description="Transition state stabilizer" evidence="7">
    <location>
        <position position="24"/>
    </location>
</feature>
<dbReference type="InterPro" id="IPR029044">
    <property type="entry name" value="Nucleotide-diphossugar_trans"/>
</dbReference>
<evidence type="ECO:0000256" key="4">
    <source>
        <dbReference type="ARBA" id="ARBA00022679"/>
    </source>
</evidence>
<feature type="site" description="Positions MEP for the nucleophilic attack" evidence="7">
    <location>
        <position position="219"/>
    </location>
</feature>
<evidence type="ECO:0000313" key="8">
    <source>
        <dbReference type="EMBL" id="AJA45223.1"/>
    </source>
</evidence>
<comment type="function">
    <text evidence="7">Catalyzes the formation of 4-diphosphocytidyl-2-C-methyl-D-erythritol from CTP and 2-C-methyl-D-erythritol 4-phosphate (MEP).</text>
</comment>
<dbReference type="EC" id="2.7.7.60" evidence="7"/>
<dbReference type="InterPro" id="IPR050088">
    <property type="entry name" value="IspD/TarI_cytidylyltransf_bact"/>
</dbReference>
<evidence type="ECO:0000256" key="1">
    <source>
        <dbReference type="ARBA" id="ARBA00001282"/>
    </source>
</evidence>
<dbReference type="SUPFAM" id="SSF53448">
    <property type="entry name" value="Nucleotide-diphospho-sugar transferases"/>
    <property type="match status" value="1"/>
</dbReference>
<reference evidence="8 9" key="1">
    <citation type="journal article" date="2014" name="Appl. Environ. Microbiol.">
        <title>Gut symbionts from distinct hosts exhibit genotoxic activity via divergent colibactin biosynthetic pathways.</title>
        <authorList>
            <person name="Engel P."/>
            <person name="Vizcaino M.I."/>
            <person name="Crawford J.M."/>
        </authorList>
    </citation>
    <scope>NUCLEOTIDE SEQUENCE [LARGE SCALE GENOMIC DNA]</scope>
    <source>
        <strain evidence="8 9">PEB0191</strain>
    </source>
</reference>
<feature type="site" description="Positions MEP for the nucleophilic attack" evidence="7">
    <location>
        <position position="163"/>
    </location>
</feature>
<dbReference type="InterPro" id="IPR034683">
    <property type="entry name" value="IspD/TarI"/>
</dbReference>
<dbReference type="InterPro" id="IPR001228">
    <property type="entry name" value="IspD"/>
</dbReference>
<name>A0A0A7S178_FRIPE</name>
<keyword evidence="5 7" id="KW-0548">Nucleotidyltransferase</keyword>
<dbReference type="UniPathway" id="UPA00056">
    <property type="reaction ID" value="UER00093"/>
</dbReference>
<proteinExistence type="inferred from homology"/>
<dbReference type="EMBL" id="CP009056">
    <property type="protein sequence ID" value="AJA45223.1"/>
    <property type="molecule type" value="Genomic_DNA"/>
</dbReference>